<dbReference type="InterPro" id="IPR029000">
    <property type="entry name" value="Cyclophilin-like_dom_sf"/>
</dbReference>
<protein>
    <recommendedName>
        <fullName evidence="4">PPIase cyclophilin-type domain-containing protein</fullName>
    </recommendedName>
</protein>
<feature type="transmembrane region" description="Helical" evidence="2">
    <location>
        <begin position="273"/>
        <end position="296"/>
    </location>
</feature>
<keyword evidence="2" id="KW-0472">Membrane</keyword>
<proteinExistence type="predicted"/>
<dbReference type="Pfam" id="PF00160">
    <property type="entry name" value="Pro_isomerase"/>
    <property type="match status" value="1"/>
</dbReference>
<dbReference type="SUPFAM" id="SSF50891">
    <property type="entry name" value="Cyclophilin-like"/>
    <property type="match status" value="1"/>
</dbReference>
<evidence type="ECO:0000259" key="4">
    <source>
        <dbReference type="PROSITE" id="PS50072"/>
    </source>
</evidence>
<keyword evidence="2" id="KW-1133">Transmembrane helix</keyword>
<evidence type="ECO:0000313" key="5">
    <source>
        <dbReference type="EMBL" id="CAD9750840.1"/>
    </source>
</evidence>
<evidence type="ECO:0000256" key="3">
    <source>
        <dbReference type="SAM" id="SignalP"/>
    </source>
</evidence>
<reference evidence="5" key="1">
    <citation type="submission" date="2021-01" db="EMBL/GenBank/DDBJ databases">
        <authorList>
            <person name="Corre E."/>
            <person name="Pelletier E."/>
            <person name="Niang G."/>
            <person name="Scheremetjew M."/>
            <person name="Finn R."/>
            <person name="Kale V."/>
            <person name="Holt S."/>
            <person name="Cochrane G."/>
            <person name="Meng A."/>
            <person name="Brown T."/>
            <person name="Cohen L."/>
        </authorList>
    </citation>
    <scope>NUCLEOTIDE SEQUENCE</scope>
    <source>
        <strain evidence="5">CCMP622</strain>
    </source>
</reference>
<evidence type="ECO:0000256" key="2">
    <source>
        <dbReference type="SAM" id="Phobius"/>
    </source>
</evidence>
<dbReference type="PROSITE" id="PS50072">
    <property type="entry name" value="CSA_PPIASE_2"/>
    <property type="match status" value="1"/>
</dbReference>
<feature type="region of interest" description="Disordered" evidence="1">
    <location>
        <begin position="227"/>
        <end position="257"/>
    </location>
</feature>
<keyword evidence="3" id="KW-0732">Signal</keyword>
<dbReference type="InterPro" id="IPR002130">
    <property type="entry name" value="Cyclophilin-type_PPIase_dom"/>
</dbReference>
<feature type="signal peptide" evidence="3">
    <location>
        <begin position="1"/>
        <end position="16"/>
    </location>
</feature>
<feature type="domain" description="PPIase cyclophilin-type" evidence="4">
    <location>
        <begin position="53"/>
        <end position="200"/>
    </location>
</feature>
<gene>
    <name evidence="5" type="ORF">LSP00402_LOCUS3411</name>
</gene>
<sequence length="309" mass="32837">MLALAALVLLRGAVAAEEATEGTPLPVGRKAPGPGEERSAAGTSNVHCTSTKGEFTIEMHPEWAPIGAERFLALVQDGAYDGTVIYRVVRRGKERAPEAVQFGFVRDEALRRKWREQPNLKDDTQIFSNPNFHRGMISFAGGGPNTRSTDVFITFMTGNANGTPRAPWETPFGIIGEEGLRTIGAFGGVGDLAMLGGDAPDLGKGYEALKTSHPNIDYLGKCTLVPAHSSPPTPSPTHLRDLGGLPRSSSSSSTSPNKLLSVGENHVMMPTTLGYWVLLGGVLVMASVAGCAVFGARYRLGMVRKVHGI</sequence>
<accession>A0A7S2X6T1</accession>
<keyword evidence="2" id="KW-0812">Transmembrane</keyword>
<feature type="chain" id="PRO_5030739289" description="PPIase cyclophilin-type domain-containing protein" evidence="3">
    <location>
        <begin position="17"/>
        <end position="309"/>
    </location>
</feature>
<feature type="region of interest" description="Disordered" evidence="1">
    <location>
        <begin position="20"/>
        <end position="47"/>
    </location>
</feature>
<evidence type="ECO:0000256" key="1">
    <source>
        <dbReference type="SAM" id="MobiDB-lite"/>
    </source>
</evidence>
<name>A0A7S2X6T1_9EUKA</name>
<dbReference type="AlphaFoldDB" id="A0A7S2X6T1"/>
<organism evidence="5">
    <name type="scientific">Lotharella oceanica</name>
    <dbReference type="NCBI Taxonomy" id="641309"/>
    <lineage>
        <taxon>Eukaryota</taxon>
        <taxon>Sar</taxon>
        <taxon>Rhizaria</taxon>
        <taxon>Cercozoa</taxon>
        <taxon>Chlorarachniophyceae</taxon>
        <taxon>Lotharella</taxon>
    </lineage>
</organism>
<dbReference type="GO" id="GO:0003755">
    <property type="term" value="F:peptidyl-prolyl cis-trans isomerase activity"/>
    <property type="evidence" value="ECO:0007669"/>
    <property type="project" value="InterPro"/>
</dbReference>
<dbReference type="Gene3D" id="2.40.100.10">
    <property type="entry name" value="Cyclophilin-like"/>
    <property type="match status" value="1"/>
</dbReference>
<dbReference type="EMBL" id="HBHP01005506">
    <property type="protein sequence ID" value="CAD9750840.1"/>
    <property type="molecule type" value="Transcribed_RNA"/>
</dbReference>